<dbReference type="Pfam" id="PF04020">
    <property type="entry name" value="Phage_holin_4_2"/>
    <property type="match status" value="1"/>
</dbReference>
<reference evidence="2 3" key="1">
    <citation type="submission" date="2016-09" db="EMBL/GenBank/DDBJ databases">
        <title>Genomic analysis reveals versatility of anaerobic energy metabolism of Geosporobacter ferrireducens IRF9 of phylum Firmicutes.</title>
        <authorList>
            <person name="Kim S.-J."/>
        </authorList>
    </citation>
    <scope>NUCLEOTIDE SEQUENCE [LARGE SCALE GENOMIC DNA]</scope>
    <source>
        <strain evidence="2 3">IRF9</strain>
    </source>
</reference>
<dbReference type="InterPro" id="IPR007165">
    <property type="entry name" value="Phage_holin_4_2"/>
</dbReference>
<dbReference type="EMBL" id="CP017269">
    <property type="protein sequence ID" value="AOT69723.1"/>
    <property type="molecule type" value="Genomic_DNA"/>
</dbReference>
<feature type="transmembrane region" description="Helical" evidence="1">
    <location>
        <begin position="70"/>
        <end position="91"/>
    </location>
</feature>
<keyword evidence="1" id="KW-1133">Transmembrane helix</keyword>
<gene>
    <name evidence="2" type="ORF">Gferi_09090</name>
</gene>
<dbReference type="STRING" id="1424294.Gferi_09090"/>
<dbReference type="Proteomes" id="UP000095743">
    <property type="component" value="Chromosome"/>
</dbReference>
<accession>A0A1D8GFN1</accession>
<dbReference type="RefSeq" id="WP_069975729.1">
    <property type="nucleotide sequence ID" value="NZ_CP017269.1"/>
</dbReference>
<keyword evidence="3" id="KW-1185">Reference proteome</keyword>
<dbReference type="PANTHER" id="PTHR37309">
    <property type="entry name" value="SLR0284 PROTEIN"/>
    <property type="match status" value="1"/>
</dbReference>
<feature type="transmembrane region" description="Helical" evidence="1">
    <location>
        <begin position="39"/>
        <end position="58"/>
    </location>
</feature>
<organism evidence="2 3">
    <name type="scientific">Geosporobacter ferrireducens</name>
    <dbReference type="NCBI Taxonomy" id="1424294"/>
    <lineage>
        <taxon>Bacteria</taxon>
        <taxon>Bacillati</taxon>
        <taxon>Bacillota</taxon>
        <taxon>Clostridia</taxon>
        <taxon>Peptostreptococcales</taxon>
        <taxon>Thermotaleaceae</taxon>
        <taxon>Geosporobacter</taxon>
    </lineage>
</organism>
<evidence type="ECO:0000313" key="3">
    <source>
        <dbReference type="Proteomes" id="UP000095743"/>
    </source>
</evidence>
<evidence type="ECO:0000313" key="2">
    <source>
        <dbReference type="EMBL" id="AOT69723.1"/>
    </source>
</evidence>
<feature type="transmembrane region" description="Helical" evidence="1">
    <location>
        <begin position="12"/>
        <end position="33"/>
    </location>
</feature>
<evidence type="ECO:0008006" key="4">
    <source>
        <dbReference type="Google" id="ProtNLM"/>
    </source>
</evidence>
<proteinExistence type="predicted"/>
<dbReference type="PANTHER" id="PTHR37309:SF1">
    <property type="entry name" value="SLR0284 PROTEIN"/>
    <property type="match status" value="1"/>
</dbReference>
<dbReference type="KEGG" id="gfe:Gferi_09090"/>
<keyword evidence="1" id="KW-0472">Membrane</keyword>
<sequence length="121" mass="13229">MEEKRRERREIGFGGMVIRILVSMIVLAVAAFFTPYFSITGFVPLLFAAIAIGVIDYLIEWFTGFDATPFGRGITGFLVSALIIYLTGVLIQGVFVNWLGAVLAALAIGIINMIIPGRQVM</sequence>
<feature type="transmembrane region" description="Helical" evidence="1">
    <location>
        <begin position="97"/>
        <end position="115"/>
    </location>
</feature>
<evidence type="ECO:0000256" key="1">
    <source>
        <dbReference type="SAM" id="Phobius"/>
    </source>
</evidence>
<dbReference type="AlphaFoldDB" id="A0A1D8GFN1"/>
<protein>
    <recommendedName>
        <fullName evidence="4">Phage holin family protein</fullName>
    </recommendedName>
</protein>
<keyword evidence="1" id="KW-0812">Transmembrane</keyword>
<dbReference type="OrthoDB" id="1701386at2"/>
<name>A0A1D8GFN1_9FIRM</name>